<proteinExistence type="predicted"/>
<comment type="caution">
    <text evidence="2">The sequence shown here is derived from an EMBL/GenBank/DDBJ whole genome shotgun (WGS) entry which is preliminary data.</text>
</comment>
<dbReference type="AlphaFoldDB" id="A0A7Z1MIP6"/>
<feature type="signal peptide" evidence="1">
    <location>
        <begin position="1"/>
        <end position="22"/>
    </location>
</feature>
<dbReference type="Pfam" id="PF09673">
    <property type="entry name" value="TrbC_Ftype"/>
    <property type="match status" value="1"/>
</dbReference>
<feature type="chain" id="PRO_5030863944" description="Conjugal transfer protein" evidence="1">
    <location>
        <begin position="23"/>
        <end position="526"/>
    </location>
</feature>
<accession>A0A7Z1MIP6</accession>
<organism evidence="2">
    <name type="scientific">Vibrio cyclitrophicus</name>
    <dbReference type="NCBI Taxonomy" id="47951"/>
    <lineage>
        <taxon>Bacteria</taxon>
        <taxon>Pseudomonadati</taxon>
        <taxon>Pseudomonadota</taxon>
        <taxon>Gammaproteobacteria</taxon>
        <taxon>Vibrionales</taxon>
        <taxon>Vibrionaceae</taxon>
        <taxon>Vibrio</taxon>
    </lineage>
</organism>
<evidence type="ECO:0000256" key="1">
    <source>
        <dbReference type="SAM" id="SignalP"/>
    </source>
</evidence>
<keyword evidence="1" id="KW-0732">Signal</keyword>
<dbReference type="InterPro" id="IPR019106">
    <property type="entry name" value="T4SS_TrbC"/>
</dbReference>
<reference evidence="2" key="2">
    <citation type="journal article" date="2018" name="Nature">
        <title>A major lineage of non-tailed dsDNA viruses as unrecognized killers of marine bacteria.</title>
        <authorList>
            <person name="Kauffman K.M."/>
            <person name="Hussain F.A."/>
            <person name="Yang J."/>
            <person name="Arevalo P."/>
            <person name="Brown J.M."/>
            <person name="Chang W.K."/>
            <person name="VanInsberghe D."/>
            <person name="Elsherbini J."/>
            <person name="Sharma R.S."/>
            <person name="Cutler M.B."/>
            <person name="Kelly L."/>
            <person name="Polz M.F."/>
        </authorList>
    </citation>
    <scope>NUCLEOTIDE SEQUENCE</scope>
    <source>
        <strain evidence="2">10N.222.46.E12</strain>
    </source>
</reference>
<name>A0A7Z1MIP6_9VIBR</name>
<reference evidence="2" key="1">
    <citation type="submission" date="2016-07" db="EMBL/GenBank/DDBJ databases">
        <authorList>
            <person name="Kauffman K."/>
            <person name="Arevalo P."/>
            <person name="Polz M.F."/>
        </authorList>
    </citation>
    <scope>NUCLEOTIDE SEQUENCE</scope>
    <source>
        <strain evidence="2">10N.222.46.E12</strain>
    </source>
</reference>
<dbReference type="EMBL" id="MDBS01000032">
    <property type="protein sequence ID" value="PMP28135.1"/>
    <property type="molecule type" value="Genomic_DNA"/>
</dbReference>
<gene>
    <name evidence="2" type="ORF">BCS90_20040</name>
</gene>
<sequence length="526" mass="59178">MHFSKAHNVLLLTSFIATYALANGQLTQEDLDNVQRSNDIISNAHEVQGTQAVLDASNLNPKMMKELKEMADHAKLLNSTISDQSGSLIEYRKDDTPDINFRALQDVIDDNQTQYQANSIVNEGQPKPLAFDPSTLTIDNLDSISIEQPNPSSPSQKVDNKYDDEEANTVFWIFVSSSMPDHQMKEVLELAAEWGGRVVFNGLRPGDVGVPDMIKGLWQLKVKLANAQDDIRTHAENPDKLKRINKAAVYMDPMAFERFNIEQVPTMVYERKLSDNTKLVGKVKGLISASYLQNETESAAANPDYDGSEVFLGEMGSIFPIAEKSFIEESKNRMRAVDWETEQKQAIARHWHNRSFHTLPPAVKDREFDFDPTVIATGDVKAVNGLILAKKGELINPLKPLKNHDIVPAHLTMFVFDATDEQEVEFVKYMSLNESRGKVKLISTRIDKDRGFDHISELNKKFTYDVTILTKEVIDRFDLEVTPTRLISTDEGMFQINEYSAQTVTQVNLQVADGGQPTPLNQSKTN</sequence>
<protein>
    <recommendedName>
        <fullName evidence="3">Conjugal transfer protein</fullName>
    </recommendedName>
</protein>
<evidence type="ECO:0000313" key="2">
    <source>
        <dbReference type="EMBL" id="PMP28135.1"/>
    </source>
</evidence>
<evidence type="ECO:0008006" key="3">
    <source>
        <dbReference type="Google" id="ProtNLM"/>
    </source>
</evidence>